<proteinExistence type="inferred from homology"/>
<dbReference type="GO" id="GO:0015667">
    <property type="term" value="F:site-specific DNA-methyltransferase (cytosine-N4-specific) activity"/>
    <property type="evidence" value="ECO:0007669"/>
    <property type="project" value="UniProtKB-EC"/>
</dbReference>
<dbReference type="Gene3D" id="3.40.50.150">
    <property type="entry name" value="Vaccinia Virus protein VP39"/>
    <property type="match status" value="1"/>
</dbReference>
<dbReference type="InterPro" id="IPR029063">
    <property type="entry name" value="SAM-dependent_MTases_sf"/>
</dbReference>
<dbReference type="InterPro" id="IPR036890">
    <property type="entry name" value="HATPase_C_sf"/>
</dbReference>
<dbReference type="AlphaFoldDB" id="A0A256IJ09"/>
<evidence type="ECO:0000256" key="3">
    <source>
        <dbReference type="ARBA" id="ARBA00022603"/>
    </source>
</evidence>
<dbReference type="OrthoDB" id="38200at2157"/>
<dbReference type="GO" id="GO:0008170">
    <property type="term" value="F:N-methyltransferase activity"/>
    <property type="evidence" value="ECO:0007669"/>
    <property type="project" value="InterPro"/>
</dbReference>
<keyword evidence="5" id="KW-0949">S-adenosyl-L-methionine</keyword>
<keyword evidence="3" id="KW-0489">Methyltransferase</keyword>
<evidence type="ECO:0000256" key="4">
    <source>
        <dbReference type="ARBA" id="ARBA00022679"/>
    </source>
</evidence>
<dbReference type="PRINTS" id="PR00508">
    <property type="entry name" value="S21N4MTFRASE"/>
</dbReference>
<dbReference type="GO" id="GO:0003677">
    <property type="term" value="F:DNA binding"/>
    <property type="evidence" value="ECO:0007669"/>
    <property type="project" value="UniProtKB-KW"/>
</dbReference>
<dbReference type="EMBL" id="NHPJ01000085">
    <property type="protein sequence ID" value="OYR56484.1"/>
    <property type="molecule type" value="Genomic_DNA"/>
</dbReference>
<dbReference type="InterPro" id="IPR002941">
    <property type="entry name" value="DNA_methylase_N4/N6"/>
</dbReference>
<sequence length="968" mass="110622">MNSETCKSAVELEMLASGMAKQHENFLDATQELVDNSVAAVVDGESYFDEPDERINISISFVRGEETVTTYISDNGPGITREDLQNHVFRTGNKEISEGILNNVGWGLKASLAWFEESLKQRDLEDDTHWFSLVTQTTESDCLRVDGPITGDLPIVDATESQWKIGVPDGVDPLLQADHGTRIHATCARSQFDSDVWPSADSLGTKIQYIRERLGVMFRRLLSARDDNQIVIHYHDLPSNEQGTFEVPPISPSYTDETEQKSRQFHVSTPQGDRYQVRYEAGTLDIDSMTKWAEKEYPDLLTQSGKFRYRYRPSQNRQGIDIYANGRVLMTSVFEDLFDLTRNNQYNYFGGTLRIFPIGDTDEVPTDNKKTRLDTNSELWRKIREELSDEELLPEGREYGKRVSSGGASTTNQIPEEEESAEELASTPTFDSNSDIFGLHHGDAKSIIPAIRDHATDTLNEQAEFVDTTITSPPYYDLKEYGSSEENEIGQHGSYVEYLQELQNLFSEVYSVTRDDGSLWVVVNTFRRNREIVQLPFDIARICQNLDQGLECSNCENTILRGVEELDSRQTACPHCGHTTDNDESWILQDIVIWNKNRALPYTKEGRLRNVFEYILCFSKNPEFELQMDRIRESDPAQFKKWWADFPERYHPLGKLPENIWEFEPPTRGSFTGEVDVFDHPAAFPPELIEQILTLSTESDDIVLDPFAGSGVVLGQSELMDRRPIGVELNKKYCDVYPALREYLEDQHEEQDQVASQENLAQIICGLRQTKYARELLRTMAGELGLSSPSQLDVHTTFLVSRELGYQSVENDVHGQIDLILLVDDETTARQALDYDEKAEEVTTIQPCSGFGIRARTLVLTVEEFINEIANDTYTHLPEELFIYEDGRHYVYSEGISYDEWRKLNDGSDQWTERYSDDKIPPIVSNIGMEINHPKHSMETVSRELSGNHEMQLHRSEGGHRKHIIRRS</sequence>
<dbReference type="Gene3D" id="3.30.565.10">
    <property type="entry name" value="Histidine kinase-like ATPase, C-terminal domain"/>
    <property type="match status" value="1"/>
</dbReference>
<dbReference type="EC" id="2.1.1.113" evidence="2"/>
<keyword evidence="6" id="KW-0680">Restriction system</keyword>
<evidence type="ECO:0000313" key="11">
    <source>
        <dbReference type="EMBL" id="OYR56484.1"/>
    </source>
</evidence>
<feature type="domain" description="DNA methylase N-4/N-6" evidence="10">
    <location>
        <begin position="466"/>
        <end position="736"/>
    </location>
</feature>
<evidence type="ECO:0000256" key="6">
    <source>
        <dbReference type="ARBA" id="ARBA00022747"/>
    </source>
</evidence>
<dbReference type="SUPFAM" id="SSF53335">
    <property type="entry name" value="S-adenosyl-L-methionine-dependent methyltransferases"/>
    <property type="match status" value="1"/>
</dbReference>
<evidence type="ECO:0000256" key="2">
    <source>
        <dbReference type="ARBA" id="ARBA00012185"/>
    </source>
</evidence>
<dbReference type="Pfam" id="PF01555">
    <property type="entry name" value="N6_N4_Mtase"/>
    <property type="match status" value="1"/>
</dbReference>
<organism evidence="11 12">
    <name type="scientific">Halorubrum halodurans</name>
    <dbReference type="NCBI Taxonomy" id="1383851"/>
    <lineage>
        <taxon>Archaea</taxon>
        <taxon>Methanobacteriati</taxon>
        <taxon>Methanobacteriota</taxon>
        <taxon>Stenosarchaea group</taxon>
        <taxon>Halobacteria</taxon>
        <taxon>Halobacteriales</taxon>
        <taxon>Haloferacaceae</taxon>
        <taxon>Halorubrum</taxon>
    </lineage>
</organism>
<comment type="catalytic activity">
    <reaction evidence="8">
        <text>a 2'-deoxycytidine in DNA + S-adenosyl-L-methionine = an N(4)-methyl-2'-deoxycytidine in DNA + S-adenosyl-L-homocysteine + H(+)</text>
        <dbReference type="Rhea" id="RHEA:16857"/>
        <dbReference type="Rhea" id="RHEA-COMP:11369"/>
        <dbReference type="Rhea" id="RHEA-COMP:13674"/>
        <dbReference type="ChEBI" id="CHEBI:15378"/>
        <dbReference type="ChEBI" id="CHEBI:57856"/>
        <dbReference type="ChEBI" id="CHEBI:59789"/>
        <dbReference type="ChEBI" id="CHEBI:85452"/>
        <dbReference type="ChEBI" id="CHEBI:137933"/>
        <dbReference type="EC" id="2.1.1.113"/>
    </reaction>
</comment>
<accession>A0A256IJ09</accession>
<dbReference type="RefSeq" id="WP_094531992.1">
    <property type="nucleotide sequence ID" value="NZ_NHPJ01000085.1"/>
</dbReference>
<gene>
    <name evidence="11" type="ORF">DJ70_08595</name>
</gene>
<evidence type="ECO:0000256" key="9">
    <source>
        <dbReference type="SAM" id="MobiDB-lite"/>
    </source>
</evidence>
<evidence type="ECO:0000259" key="10">
    <source>
        <dbReference type="Pfam" id="PF01555"/>
    </source>
</evidence>
<dbReference type="GO" id="GO:0032259">
    <property type="term" value="P:methylation"/>
    <property type="evidence" value="ECO:0007669"/>
    <property type="project" value="UniProtKB-KW"/>
</dbReference>
<evidence type="ECO:0000256" key="5">
    <source>
        <dbReference type="ARBA" id="ARBA00022691"/>
    </source>
</evidence>
<evidence type="ECO:0000256" key="7">
    <source>
        <dbReference type="ARBA" id="ARBA00023125"/>
    </source>
</evidence>
<keyword evidence="7" id="KW-0238">DNA-binding</keyword>
<comment type="similarity">
    <text evidence="1">Belongs to the N(4)/N(6)-methyltransferase family. N(4) subfamily.</text>
</comment>
<keyword evidence="4" id="KW-0808">Transferase</keyword>
<dbReference type="GO" id="GO:0009307">
    <property type="term" value="P:DNA restriction-modification system"/>
    <property type="evidence" value="ECO:0007669"/>
    <property type="project" value="UniProtKB-KW"/>
</dbReference>
<evidence type="ECO:0000256" key="1">
    <source>
        <dbReference type="ARBA" id="ARBA00010203"/>
    </source>
</evidence>
<comment type="caution">
    <text evidence="11">The sequence shown here is derived from an EMBL/GenBank/DDBJ whole genome shotgun (WGS) entry which is preliminary data.</text>
</comment>
<evidence type="ECO:0000256" key="8">
    <source>
        <dbReference type="ARBA" id="ARBA00049120"/>
    </source>
</evidence>
<dbReference type="Pfam" id="PF13589">
    <property type="entry name" value="HATPase_c_3"/>
    <property type="match status" value="1"/>
</dbReference>
<name>A0A256IJ09_9EURY</name>
<dbReference type="Proteomes" id="UP000216308">
    <property type="component" value="Unassembled WGS sequence"/>
</dbReference>
<evidence type="ECO:0000313" key="12">
    <source>
        <dbReference type="Proteomes" id="UP000216308"/>
    </source>
</evidence>
<dbReference type="PROSITE" id="PS00093">
    <property type="entry name" value="N4_MTASE"/>
    <property type="match status" value="1"/>
</dbReference>
<dbReference type="InterPro" id="IPR017985">
    <property type="entry name" value="MeTrfase_CN4_CS"/>
</dbReference>
<dbReference type="SUPFAM" id="SSF55874">
    <property type="entry name" value="ATPase domain of HSP90 chaperone/DNA topoisomerase II/histidine kinase"/>
    <property type="match status" value="1"/>
</dbReference>
<keyword evidence="12" id="KW-1185">Reference proteome</keyword>
<reference evidence="11 12" key="1">
    <citation type="journal article" date="2014" name="Front. Microbiol.">
        <title>Population and genomic analysis of the genus Halorubrum.</title>
        <authorList>
            <person name="Fullmer M.S."/>
            <person name="Soucy S.M."/>
            <person name="Swithers K.S."/>
            <person name="Makkay A.M."/>
            <person name="Wheeler R."/>
            <person name="Ventosa A."/>
            <person name="Gogarten J.P."/>
            <person name="Papke R.T."/>
        </authorList>
    </citation>
    <scope>NUCLEOTIDE SEQUENCE [LARGE SCALE GENOMIC DNA]</scope>
    <source>
        <strain evidence="11 12">Cb34</strain>
    </source>
</reference>
<dbReference type="InterPro" id="IPR001091">
    <property type="entry name" value="RM_Methyltransferase"/>
</dbReference>
<protein>
    <recommendedName>
        <fullName evidence="2">site-specific DNA-methyltransferase (cytosine-N(4)-specific)</fullName>
        <ecNumber evidence="2">2.1.1.113</ecNumber>
    </recommendedName>
</protein>
<feature type="region of interest" description="Disordered" evidence="9">
    <location>
        <begin position="391"/>
        <end position="429"/>
    </location>
</feature>